<proteinExistence type="inferred from homology"/>
<evidence type="ECO:0000313" key="6">
    <source>
        <dbReference type="Proteomes" id="UP001050691"/>
    </source>
</evidence>
<protein>
    <recommendedName>
        <fullName evidence="7">Methyltransferase domain-containing protein</fullName>
    </recommendedName>
</protein>
<dbReference type="GO" id="GO:0016740">
    <property type="term" value="F:transferase activity"/>
    <property type="evidence" value="ECO:0007669"/>
    <property type="project" value="UniProtKB-KW"/>
</dbReference>
<evidence type="ECO:0008006" key="7">
    <source>
        <dbReference type="Google" id="ProtNLM"/>
    </source>
</evidence>
<name>A0AAV5AIZ8_9AGAM</name>
<organism evidence="5 6">
    <name type="scientific">Clathrus columnatus</name>
    <dbReference type="NCBI Taxonomy" id="1419009"/>
    <lineage>
        <taxon>Eukaryota</taxon>
        <taxon>Fungi</taxon>
        <taxon>Dikarya</taxon>
        <taxon>Basidiomycota</taxon>
        <taxon>Agaricomycotina</taxon>
        <taxon>Agaricomycetes</taxon>
        <taxon>Phallomycetidae</taxon>
        <taxon>Phallales</taxon>
        <taxon>Clathraceae</taxon>
        <taxon>Clathrus</taxon>
    </lineage>
</organism>
<dbReference type="AlphaFoldDB" id="A0AAV5AIZ8"/>
<evidence type="ECO:0000256" key="4">
    <source>
        <dbReference type="ARBA" id="ARBA00038314"/>
    </source>
</evidence>
<dbReference type="InterPro" id="IPR051654">
    <property type="entry name" value="Meroterpenoid_MTases"/>
</dbReference>
<keyword evidence="2" id="KW-0808">Transferase</keyword>
<keyword evidence="3" id="KW-0949">S-adenosyl-L-methionine</keyword>
<evidence type="ECO:0000256" key="2">
    <source>
        <dbReference type="ARBA" id="ARBA00022679"/>
    </source>
</evidence>
<comment type="pathway">
    <text evidence="1">Secondary metabolite biosynthesis.</text>
</comment>
<comment type="similarity">
    <text evidence="4">Belongs to the class I-like SAM-binding methyltransferase superfamily.</text>
</comment>
<dbReference type="Proteomes" id="UP001050691">
    <property type="component" value="Unassembled WGS sequence"/>
</dbReference>
<dbReference type="EMBL" id="BPWL01000009">
    <property type="protein sequence ID" value="GJJ13732.1"/>
    <property type="molecule type" value="Genomic_DNA"/>
</dbReference>
<dbReference type="PANTHER" id="PTHR35897">
    <property type="entry name" value="METHYLTRANSFERASE AUSD"/>
    <property type="match status" value="1"/>
</dbReference>
<evidence type="ECO:0000313" key="5">
    <source>
        <dbReference type="EMBL" id="GJJ13732.1"/>
    </source>
</evidence>
<gene>
    <name evidence="5" type="ORF">Clacol_007988</name>
</gene>
<sequence>MFNHHPLPVRELDPALYYITESEARLLKEYTGITDDNELKHHILKVQAEAYALPENSAYPALLKLGKTRENAILLDIGCGFGNDSRRAIADGFPLQNVLCTDLREGANHNYEPTLGFFNIGHKLFKTAPESFPLAFFRGDIFDTVFTYPQPMTIPKLSALDNLGQLKGQISIIHASAFFHLFGEEGQRKLAQILGQLLSPQPGSIILGCQIGAPARIFSTRIFSPDTWKDIWTGDDGPFNPDIVEVHAYPRPLDGDEMRASTGPSADGERFWLTWSVLRK</sequence>
<comment type="caution">
    <text evidence="5">The sequence shown here is derived from an EMBL/GenBank/DDBJ whole genome shotgun (WGS) entry which is preliminary data.</text>
</comment>
<reference evidence="5" key="1">
    <citation type="submission" date="2021-10" db="EMBL/GenBank/DDBJ databases">
        <title>De novo Genome Assembly of Clathrus columnatus (Basidiomycota, Fungi) Using Illumina and Nanopore Sequence Data.</title>
        <authorList>
            <person name="Ogiso-Tanaka E."/>
            <person name="Itagaki H."/>
            <person name="Hosoya T."/>
            <person name="Hosaka K."/>
        </authorList>
    </citation>
    <scope>NUCLEOTIDE SEQUENCE</scope>
    <source>
        <strain evidence="5">MO-923</strain>
    </source>
</reference>
<dbReference type="Gene3D" id="3.40.50.150">
    <property type="entry name" value="Vaccinia Virus protein VP39"/>
    <property type="match status" value="1"/>
</dbReference>
<keyword evidence="6" id="KW-1185">Reference proteome</keyword>
<dbReference type="PANTHER" id="PTHR35897:SF1">
    <property type="entry name" value="METHYLTRANSFERASE AUSD"/>
    <property type="match status" value="1"/>
</dbReference>
<evidence type="ECO:0000256" key="1">
    <source>
        <dbReference type="ARBA" id="ARBA00005179"/>
    </source>
</evidence>
<evidence type="ECO:0000256" key="3">
    <source>
        <dbReference type="ARBA" id="ARBA00022691"/>
    </source>
</evidence>
<accession>A0AAV5AIZ8</accession>
<dbReference type="InterPro" id="IPR029063">
    <property type="entry name" value="SAM-dependent_MTases_sf"/>
</dbReference>
<dbReference type="SUPFAM" id="SSF53335">
    <property type="entry name" value="S-adenosyl-L-methionine-dependent methyltransferases"/>
    <property type="match status" value="1"/>
</dbReference>